<sequence length="24" mass="2820">MERMVRYLATKRSESGLRMASPFC</sequence>
<dbReference type="Gramene" id="CDY42531">
    <property type="protein sequence ID" value="CDY42531"/>
    <property type="gene ID" value="GSBRNA2T00074993001"/>
</dbReference>
<reference evidence="1 2" key="1">
    <citation type="journal article" date="2014" name="Science">
        <title>Plant genetics. Early allopolyploid evolution in the post-Neolithic Brassica napus oilseed genome.</title>
        <authorList>
            <person name="Chalhoub B."/>
            <person name="Denoeud F."/>
            <person name="Liu S."/>
            <person name="Parkin I.A."/>
            <person name="Tang H."/>
            <person name="Wang X."/>
            <person name="Chiquet J."/>
            <person name="Belcram H."/>
            <person name="Tong C."/>
            <person name="Samans B."/>
            <person name="Correa M."/>
            <person name="Da Silva C."/>
            <person name="Just J."/>
            <person name="Falentin C."/>
            <person name="Koh C.S."/>
            <person name="Le Clainche I."/>
            <person name="Bernard M."/>
            <person name="Bento P."/>
            <person name="Noel B."/>
            <person name="Labadie K."/>
            <person name="Alberti A."/>
            <person name="Charles M."/>
            <person name="Arnaud D."/>
            <person name="Guo H."/>
            <person name="Daviaud C."/>
            <person name="Alamery S."/>
            <person name="Jabbari K."/>
            <person name="Zhao M."/>
            <person name="Edger P.P."/>
            <person name="Chelaifa H."/>
            <person name="Tack D."/>
            <person name="Lassalle G."/>
            <person name="Mestiri I."/>
            <person name="Schnel N."/>
            <person name="Le Paslier M.C."/>
            <person name="Fan G."/>
            <person name="Renault V."/>
            <person name="Bayer P.E."/>
            <person name="Golicz A.A."/>
            <person name="Manoli S."/>
            <person name="Lee T.H."/>
            <person name="Thi V.H."/>
            <person name="Chalabi S."/>
            <person name="Hu Q."/>
            <person name="Fan C."/>
            <person name="Tollenaere R."/>
            <person name="Lu Y."/>
            <person name="Battail C."/>
            <person name="Shen J."/>
            <person name="Sidebottom C.H."/>
            <person name="Wang X."/>
            <person name="Canaguier A."/>
            <person name="Chauveau A."/>
            <person name="Berard A."/>
            <person name="Deniot G."/>
            <person name="Guan M."/>
            <person name="Liu Z."/>
            <person name="Sun F."/>
            <person name="Lim Y.P."/>
            <person name="Lyons E."/>
            <person name="Town C.D."/>
            <person name="Bancroft I."/>
            <person name="Wang X."/>
            <person name="Meng J."/>
            <person name="Ma J."/>
            <person name="Pires J.C."/>
            <person name="King G.J."/>
            <person name="Brunel D."/>
            <person name="Delourme R."/>
            <person name="Renard M."/>
            <person name="Aury J.M."/>
            <person name="Adams K.L."/>
            <person name="Batley J."/>
            <person name="Snowdon R.J."/>
            <person name="Tost J."/>
            <person name="Edwards D."/>
            <person name="Zhou Y."/>
            <person name="Hua W."/>
            <person name="Sharpe A.G."/>
            <person name="Paterson A.H."/>
            <person name="Guan C."/>
            <person name="Wincker P."/>
        </authorList>
    </citation>
    <scope>NUCLEOTIDE SEQUENCE [LARGE SCALE GENOMIC DNA]</scope>
    <source>
        <strain evidence="2">cv. Darmor-bzh</strain>
    </source>
</reference>
<evidence type="ECO:0000313" key="2">
    <source>
        <dbReference type="Proteomes" id="UP000028999"/>
    </source>
</evidence>
<protein>
    <submittedName>
        <fullName evidence="1">BnaC08g10720D protein</fullName>
    </submittedName>
</protein>
<proteinExistence type="predicted"/>
<dbReference type="EMBL" id="LK032528">
    <property type="protein sequence ID" value="CDY42531.1"/>
    <property type="molecule type" value="Genomic_DNA"/>
</dbReference>
<organism evidence="1 2">
    <name type="scientific">Brassica napus</name>
    <name type="common">Rape</name>
    <dbReference type="NCBI Taxonomy" id="3708"/>
    <lineage>
        <taxon>Eukaryota</taxon>
        <taxon>Viridiplantae</taxon>
        <taxon>Streptophyta</taxon>
        <taxon>Embryophyta</taxon>
        <taxon>Tracheophyta</taxon>
        <taxon>Spermatophyta</taxon>
        <taxon>Magnoliopsida</taxon>
        <taxon>eudicotyledons</taxon>
        <taxon>Gunneridae</taxon>
        <taxon>Pentapetalae</taxon>
        <taxon>rosids</taxon>
        <taxon>malvids</taxon>
        <taxon>Brassicales</taxon>
        <taxon>Brassicaceae</taxon>
        <taxon>Brassiceae</taxon>
        <taxon>Brassica</taxon>
    </lineage>
</organism>
<gene>
    <name evidence="1" type="primary">BnaC08g10720D</name>
    <name evidence="1" type="ORF">GSBRNA2T00074993001</name>
</gene>
<accession>A0A078HXW4</accession>
<dbReference type="Proteomes" id="UP000028999">
    <property type="component" value="Unassembled WGS sequence"/>
</dbReference>
<dbReference type="AlphaFoldDB" id="A0A078HXW4"/>
<name>A0A078HXW4_BRANA</name>
<keyword evidence="2" id="KW-1185">Reference proteome</keyword>
<dbReference type="PaxDb" id="3708-A0A078HXW4"/>
<evidence type="ECO:0000313" key="1">
    <source>
        <dbReference type="EMBL" id="CDY42531.1"/>
    </source>
</evidence>